<proteinExistence type="predicted"/>
<reference evidence="2" key="1">
    <citation type="journal article" date="2019" name="Curr. Biol.">
        <title>Genome Sequence of Striga asiatica Provides Insight into the Evolution of Plant Parasitism.</title>
        <authorList>
            <person name="Yoshida S."/>
            <person name="Kim S."/>
            <person name="Wafula E.K."/>
            <person name="Tanskanen J."/>
            <person name="Kim Y.M."/>
            <person name="Honaas L."/>
            <person name="Yang Z."/>
            <person name="Spallek T."/>
            <person name="Conn C.E."/>
            <person name="Ichihashi Y."/>
            <person name="Cheong K."/>
            <person name="Cui S."/>
            <person name="Der J.P."/>
            <person name="Gundlach H."/>
            <person name="Jiao Y."/>
            <person name="Hori C."/>
            <person name="Ishida J.K."/>
            <person name="Kasahara H."/>
            <person name="Kiba T."/>
            <person name="Kim M.S."/>
            <person name="Koo N."/>
            <person name="Laohavisit A."/>
            <person name="Lee Y.H."/>
            <person name="Lumba S."/>
            <person name="McCourt P."/>
            <person name="Mortimer J.C."/>
            <person name="Mutuku J.M."/>
            <person name="Nomura T."/>
            <person name="Sasaki-Sekimoto Y."/>
            <person name="Seto Y."/>
            <person name="Wang Y."/>
            <person name="Wakatake T."/>
            <person name="Sakakibara H."/>
            <person name="Demura T."/>
            <person name="Yamaguchi S."/>
            <person name="Yoneyama K."/>
            <person name="Manabe R.I."/>
            <person name="Nelson D.C."/>
            <person name="Schulman A.H."/>
            <person name="Timko M.P."/>
            <person name="dePamphilis C.W."/>
            <person name="Choi D."/>
            <person name="Shirasu K."/>
        </authorList>
    </citation>
    <scope>NUCLEOTIDE SEQUENCE [LARGE SCALE GENOMIC DNA]</scope>
    <source>
        <strain evidence="2">cv. UVA1</strain>
    </source>
</reference>
<evidence type="ECO:0000313" key="1">
    <source>
        <dbReference type="EMBL" id="GER44333.1"/>
    </source>
</evidence>
<dbReference type="GO" id="GO:0003743">
    <property type="term" value="F:translation initiation factor activity"/>
    <property type="evidence" value="ECO:0007669"/>
    <property type="project" value="UniProtKB-KW"/>
</dbReference>
<gene>
    <name evidence="1" type="ORF">STAS_21231</name>
</gene>
<comment type="caution">
    <text evidence="1">The sequence shown here is derived from an EMBL/GenBank/DDBJ whole genome shotgun (WGS) entry which is preliminary data.</text>
</comment>
<sequence>MASLVSSSARRDRSSAKYTALKDLRYSPPSEVYTHDRDRNCGSRLPACVRAERRLSVARVDLLGKVQDRDFLDGTRLRLAVARSACFRRGRPPAKEHGSSRWSRWWSEKGTSAVDLNSLALPRRRCSRRGLAEGVELTAAATCGERTPARLLVDRGSAAVVVRCCPRLGSWRGLGHTQYAGEGLARAYSRRGVAGRARQRLMPAIRRKRVTRVVAGERYEGVARENAGQEDGGVSDGLRGVFSLSYVIISDPIFLINKRMRRDACSQICSPEENV</sequence>
<dbReference type="Proteomes" id="UP000325081">
    <property type="component" value="Unassembled WGS sequence"/>
</dbReference>
<accession>A0A5A7QG96</accession>
<keyword evidence="1" id="KW-0648">Protein biosynthesis</keyword>
<dbReference type="EMBL" id="BKCP01006904">
    <property type="protein sequence ID" value="GER44333.1"/>
    <property type="molecule type" value="Genomic_DNA"/>
</dbReference>
<keyword evidence="2" id="KW-1185">Reference proteome</keyword>
<protein>
    <submittedName>
        <fullName evidence="1">Eukaryotic translation initiation factor 3subunit F-2</fullName>
    </submittedName>
</protein>
<dbReference type="AlphaFoldDB" id="A0A5A7QG96"/>
<organism evidence="1 2">
    <name type="scientific">Striga asiatica</name>
    <name type="common">Asiatic witchweed</name>
    <name type="synonym">Buchnera asiatica</name>
    <dbReference type="NCBI Taxonomy" id="4170"/>
    <lineage>
        <taxon>Eukaryota</taxon>
        <taxon>Viridiplantae</taxon>
        <taxon>Streptophyta</taxon>
        <taxon>Embryophyta</taxon>
        <taxon>Tracheophyta</taxon>
        <taxon>Spermatophyta</taxon>
        <taxon>Magnoliopsida</taxon>
        <taxon>eudicotyledons</taxon>
        <taxon>Gunneridae</taxon>
        <taxon>Pentapetalae</taxon>
        <taxon>asterids</taxon>
        <taxon>lamiids</taxon>
        <taxon>Lamiales</taxon>
        <taxon>Orobanchaceae</taxon>
        <taxon>Buchnereae</taxon>
        <taxon>Striga</taxon>
    </lineage>
</organism>
<keyword evidence="1" id="KW-0396">Initiation factor</keyword>
<dbReference type="OrthoDB" id="272289at2759"/>
<evidence type="ECO:0000313" key="2">
    <source>
        <dbReference type="Proteomes" id="UP000325081"/>
    </source>
</evidence>
<name>A0A5A7QG96_STRAF</name>